<accession>A0AAN0MBW7</accession>
<protein>
    <submittedName>
        <fullName evidence="1">Uncharacterized protein</fullName>
    </submittedName>
</protein>
<evidence type="ECO:0000313" key="2">
    <source>
        <dbReference type="Proteomes" id="UP001470809"/>
    </source>
</evidence>
<dbReference type="RefSeq" id="WP_342077757.1">
    <property type="nucleotide sequence ID" value="NZ_CP151767.2"/>
</dbReference>
<name>A0AAN0MBW7_9RHOB</name>
<keyword evidence="2" id="KW-1185">Reference proteome</keyword>
<proteinExistence type="predicted"/>
<reference evidence="1" key="1">
    <citation type="submission" date="2024-08" db="EMBL/GenBank/DDBJ databases">
        <title>Phylogenomic analyses of a clade within the roseobacter group suggest taxonomic reassignments of species of the genera Aestuariivita, Citreicella, Loktanella, Nautella, Pelagibaca, Ruegeria, Thalassobius, Thiobacimonas and Tropicibacter, and the proposal o.</title>
        <authorList>
            <person name="Jeon C.O."/>
        </authorList>
    </citation>
    <scope>NUCLEOTIDE SEQUENCE</scope>
    <source>
        <strain evidence="1">SS1-5</strain>
    </source>
</reference>
<gene>
    <name evidence="1" type="ORF">AABB31_06110</name>
</gene>
<sequence length="330" mass="35371">MAIFQKAGRVAASVCVVLGLGYLVQGGASGQQDPLRRATQPTTSIVHPAMMTKNPTGDPVFGARNVWDSDLPASSSVVPMDDIHEVLTEVVVPRMNFVTGSPMDGCKTSIEAAAEMAAMVALDVQSPCHRDSYLVIWHEDMAFSVLTDSAGQATANVPALDTDAVFVVTYENVEEARVAINVPDMGRYDRAVLHWRSRDNLQLHALEFGAGFGDPGHVWSASTQAPELAQAGQRGYVVRLGQSDAPVPYWSEIYTFPSGRLTDAGEIVLQVGATVTAANCGHRLAGFTGQTGSDKPFALSRMTMEIPGCDQVDRAVFRSDLFDDLVLAAR</sequence>
<dbReference type="KEGG" id="yrh:AABB31_06110"/>
<organism evidence="1 2">
    <name type="scientific">Yoonia rhodophyticola</name>
    <dbReference type="NCBI Taxonomy" id="3137370"/>
    <lineage>
        <taxon>Bacteria</taxon>
        <taxon>Pseudomonadati</taxon>
        <taxon>Pseudomonadota</taxon>
        <taxon>Alphaproteobacteria</taxon>
        <taxon>Rhodobacterales</taxon>
        <taxon>Paracoccaceae</taxon>
        <taxon>Yoonia</taxon>
    </lineage>
</organism>
<dbReference type="Proteomes" id="UP001470809">
    <property type="component" value="Chromosome"/>
</dbReference>
<dbReference type="AlphaFoldDB" id="A0AAN0MBW7"/>
<dbReference type="EMBL" id="CP151767">
    <property type="protein sequence ID" value="WZU68469.1"/>
    <property type="molecule type" value="Genomic_DNA"/>
</dbReference>
<evidence type="ECO:0000313" key="1">
    <source>
        <dbReference type="EMBL" id="WZU68469.1"/>
    </source>
</evidence>